<protein>
    <recommendedName>
        <fullName evidence="4">Phospholipid/glycerol acyltransferase domain-containing protein</fullName>
    </recommendedName>
</protein>
<comment type="caution">
    <text evidence="5">The sequence shown here is derived from an EMBL/GenBank/DDBJ whole genome shotgun (WGS) entry which is preliminary data.</text>
</comment>
<dbReference type="InterPro" id="IPR032098">
    <property type="entry name" value="Acyltransf_C"/>
</dbReference>
<dbReference type="InParanoid" id="A8N203"/>
<dbReference type="OMA" id="FYIREFR"/>
<dbReference type="Pfam" id="PF01553">
    <property type="entry name" value="Acyltransferase"/>
    <property type="match status" value="1"/>
</dbReference>
<organism evidence="5 6">
    <name type="scientific">Coprinopsis cinerea (strain Okayama-7 / 130 / ATCC MYA-4618 / FGSC 9003)</name>
    <name type="common">Inky cap fungus</name>
    <name type="synonym">Hormographiella aspergillata</name>
    <dbReference type="NCBI Taxonomy" id="240176"/>
    <lineage>
        <taxon>Eukaryota</taxon>
        <taxon>Fungi</taxon>
        <taxon>Dikarya</taxon>
        <taxon>Basidiomycota</taxon>
        <taxon>Agaricomycotina</taxon>
        <taxon>Agaricomycetes</taxon>
        <taxon>Agaricomycetidae</taxon>
        <taxon>Agaricales</taxon>
        <taxon>Agaricineae</taxon>
        <taxon>Psathyrellaceae</taxon>
        <taxon>Coprinopsis</taxon>
    </lineage>
</organism>
<evidence type="ECO:0000256" key="3">
    <source>
        <dbReference type="ARBA" id="ARBA00023315"/>
    </source>
</evidence>
<dbReference type="STRING" id="240176.A8N203"/>
<name>A8N203_COPC7</name>
<evidence type="ECO:0000259" key="4">
    <source>
        <dbReference type="SMART" id="SM00563"/>
    </source>
</evidence>
<dbReference type="AlphaFoldDB" id="A8N203"/>
<dbReference type="GO" id="GO:0016746">
    <property type="term" value="F:acyltransferase activity"/>
    <property type="evidence" value="ECO:0007669"/>
    <property type="project" value="UniProtKB-KW"/>
</dbReference>
<dbReference type="FunCoup" id="A8N203">
    <property type="interactions" value="313"/>
</dbReference>
<dbReference type="VEuPathDB" id="FungiDB:CC1G_03696"/>
<proteinExistence type="inferred from homology"/>
<keyword evidence="2" id="KW-0808">Transferase</keyword>
<evidence type="ECO:0000313" key="5">
    <source>
        <dbReference type="EMBL" id="EAU92909.2"/>
    </source>
</evidence>
<dbReference type="RefSeq" id="XP_001828902.2">
    <property type="nucleotide sequence ID" value="XM_001828850.2"/>
</dbReference>
<dbReference type="eggNOG" id="KOG1505">
    <property type="taxonomic scope" value="Eukaryota"/>
</dbReference>
<dbReference type="EMBL" id="AACS02000001">
    <property type="protein sequence ID" value="EAU92909.2"/>
    <property type="molecule type" value="Genomic_DNA"/>
</dbReference>
<reference evidence="5 6" key="1">
    <citation type="journal article" date="2010" name="Proc. Natl. Acad. Sci. U.S.A.">
        <title>Insights into evolution of multicellular fungi from the assembled chromosomes of the mushroom Coprinopsis cinerea (Coprinus cinereus).</title>
        <authorList>
            <person name="Stajich J.E."/>
            <person name="Wilke S.K."/>
            <person name="Ahren D."/>
            <person name="Au C.H."/>
            <person name="Birren B.W."/>
            <person name="Borodovsky M."/>
            <person name="Burns C."/>
            <person name="Canback B."/>
            <person name="Casselton L.A."/>
            <person name="Cheng C.K."/>
            <person name="Deng J."/>
            <person name="Dietrich F.S."/>
            <person name="Fargo D.C."/>
            <person name="Farman M.L."/>
            <person name="Gathman A.C."/>
            <person name="Goldberg J."/>
            <person name="Guigo R."/>
            <person name="Hoegger P.J."/>
            <person name="Hooker J.B."/>
            <person name="Huggins A."/>
            <person name="James T.Y."/>
            <person name="Kamada T."/>
            <person name="Kilaru S."/>
            <person name="Kodira C."/>
            <person name="Kues U."/>
            <person name="Kupfer D."/>
            <person name="Kwan H.S."/>
            <person name="Lomsadze A."/>
            <person name="Li W."/>
            <person name="Lilly W.W."/>
            <person name="Ma L.J."/>
            <person name="Mackey A.J."/>
            <person name="Manning G."/>
            <person name="Martin F."/>
            <person name="Muraguchi H."/>
            <person name="Natvig D.O."/>
            <person name="Palmerini H."/>
            <person name="Ramesh M.A."/>
            <person name="Rehmeyer C.J."/>
            <person name="Roe B.A."/>
            <person name="Shenoy N."/>
            <person name="Stanke M."/>
            <person name="Ter-Hovhannisyan V."/>
            <person name="Tunlid A."/>
            <person name="Velagapudi R."/>
            <person name="Vision T.J."/>
            <person name="Zeng Q."/>
            <person name="Zolan M.E."/>
            <person name="Pukkila P.J."/>
        </authorList>
    </citation>
    <scope>NUCLEOTIDE SEQUENCE [LARGE SCALE GENOMIC DNA]</scope>
    <source>
        <strain evidence="6">Okayama-7 / 130 / ATCC MYA-4618 / FGSC 9003</strain>
    </source>
</reference>
<dbReference type="PANTHER" id="PTHR10983:SF16">
    <property type="entry name" value="LYSOCARDIOLIPIN ACYLTRANSFERASE 1"/>
    <property type="match status" value="1"/>
</dbReference>
<dbReference type="CDD" id="cd07990">
    <property type="entry name" value="LPLAT_LCLAT1-like"/>
    <property type="match status" value="1"/>
</dbReference>
<dbReference type="GeneID" id="6005328"/>
<dbReference type="GO" id="GO:0005783">
    <property type="term" value="C:endoplasmic reticulum"/>
    <property type="evidence" value="ECO:0007669"/>
    <property type="project" value="TreeGrafter"/>
</dbReference>
<evidence type="ECO:0000256" key="1">
    <source>
        <dbReference type="ARBA" id="ARBA00008655"/>
    </source>
</evidence>
<dbReference type="HOGENOM" id="CLU_041844_3_1_1"/>
<dbReference type="Pfam" id="PF16076">
    <property type="entry name" value="Acyltransf_C"/>
    <property type="match status" value="1"/>
</dbReference>
<dbReference type="Proteomes" id="UP000001861">
    <property type="component" value="Unassembled WGS sequence"/>
</dbReference>
<dbReference type="KEGG" id="cci:CC1G_03696"/>
<gene>
    <name evidence="5" type="ORF">CC1G_03696</name>
</gene>
<dbReference type="PANTHER" id="PTHR10983">
    <property type="entry name" value="1-ACYLGLYCEROL-3-PHOSPHATE ACYLTRANSFERASE-RELATED"/>
    <property type="match status" value="1"/>
</dbReference>
<dbReference type="InterPro" id="IPR002123">
    <property type="entry name" value="Plipid/glycerol_acylTrfase"/>
</dbReference>
<evidence type="ECO:0000256" key="2">
    <source>
        <dbReference type="ARBA" id="ARBA00022679"/>
    </source>
</evidence>
<keyword evidence="3" id="KW-0012">Acyltransferase</keyword>
<dbReference type="GO" id="GO:0036149">
    <property type="term" value="P:phosphatidylinositol acyl-chain remodeling"/>
    <property type="evidence" value="ECO:0007669"/>
    <property type="project" value="TreeGrafter"/>
</dbReference>
<dbReference type="SMART" id="SM00563">
    <property type="entry name" value="PlsC"/>
    <property type="match status" value="1"/>
</dbReference>
<accession>A8N203</accession>
<dbReference type="OrthoDB" id="189226at2759"/>
<sequence>MPESDIPRGHLAVSKWFAPTKLVITFEREGLGKFTQEDIESYIQRNEQGEPVSLNLPTKFVYISNHQVRSLQTYADWWYAWCFTYFSSPKGVHKYVYITLKKSLRWVPIVGWGMQFFNFIFLARSWASDRLQLASDLASLGKAAEREHRPFCFMLYPEGTLVSKDTRPISKKFADKIGVDDLKHVLLPRSTGLHYSLRSLSPRIQKLKLLDATTVYPGVPPMGYGQNYYTLRSIFFDGVPPPAIHLHLRMFDVRTDVPIGDLSSTKSTPGEKGATPEVEIPPAEKEIFDAWLRQLWQEKDSTIETFHSSGSFSRQPDTTVVEVPLQLRRKWEVLDAFCFFWPAALAYSLKRMREQ</sequence>
<evidence type="ECO:0000313" key="6">
    <source>
        <dbReference type="Proteomes" id="UP000001861"/>
    </source>
</evidence>
<feature type="domain" description="Phospholipid/glycerol acyltransferase" evidence="4">
    <location>
        <begin position="60"/>
        <end position="194"/>
    </location>
</feature>
<dbReference type="SUPFAM" id="SSF69593">
    <property type="entry name" value="Glycerol-3-phosphate (1)-acyltransferase"/>
    <property type="match status" value="1"/>
</dbReference>
<keyword evidence="6" id="KW-1185">Reference proteome</keyword>
<comment type="similarity">
    <text evidence="1">Belongs to the 1-acyl-sn-glycerol-3-phosphate acyltransferase family.</text>
</comment>